<dbReference type="Pfam" id="PF05390">
    <property type="entry name" value="Kre9_KNH1_C"/>
    <property type="match status" value="1"/>
</dbReference>
<dbReference type="KEGG" id="ndi:NDAI_0J02080"/>
<dbReference type="GO" id="GO:0005576">
    <property type="term" value="C:extracellular region"/>
    <property type="evidence" value="ECO:0007669"/>
    <property type="project" value="EnsemblFungi"/>
</dbReference>
<gene>
    <name evidence="7" type="primary">NDAI0J02080</name>
    <name evidence="7" type="ordered locus">NDAI_0J02080</name>
</gene>
<dbReference type="GO" id="GO:0031505">
    <property type="term" value="P:fungal-type cell wall organization"/>
    <property type="evidence" value="ECO:0007669"/>
    <property type="project" value="TreeGrafter"/>
</dbReference>
<evidence type="ECO:0000256" key="1">
    <source>
        <dbReference type="ARBA" id="ARBA00004010"/>
    </source>
</evidence>
<dbReference type="OMA" id="YYYVQIF"/>
<evidence type="ECO:0000259" key="6">
    <source>
        <dbReference type="Pfam" id="PF10342"/>
    </source>
</evidence>
<dbReference type="EMBL" id="HE580276">
    <property type="protein sequence ID" value="CCD27100.1"/>
    <property type="molecule type" value="Genomic_DNA"/>
</dbReference>
<evidence type="ECO:0000259" key="5">
    <source>
        <dbReference type="Pfam" id="PF05390"/>
    </source>
</evidence>
<feature type="domain" description="Yeast cell wall synthesis Kre9/Knh1 C-terminal" evidence="5">
    <location>
        <begin position="181"/>
        <end position="264"/>
    </location>
</feature>
<dbReference type="OrthoDB" id="2432613at2759"/>
<dbReference type="GO" id="GO:0042546">
    <property type="term" value="P:cell wall biogenesis"/>
    <property type="evidence" value="ECO:0007669"/>
    <property type="project" value="InterPro"/>
</dbReference>
<dbReference type="InterPro" id="IPR008659">
    <property type="entry name" value="Kre9/Knh1_C"/>
</dbReference>
<dbReference type="InterPro" id="IPR018466">
    <property type="entry name" value="Kre9/Knh1-like_N"/>
</dbReference>
<feature type="signal peptide" evidence="4">
    <location>
        <begin position="1"/>
        <end position="21"/>
    </location>
</feature>
<dbReference type="RefSeq" id="XP_003672343.1">
    <property type="nucleotide sequence ID" value="XM_003672295.1"/>
</dbReference>
<evidence type="ECO:0000313" key="7">
    <source>
        <dbReference type="EMBL" id="CCD27100.1"/>
    </source>
</evidence>
<sequence length="279" mass="32097">MIVLYYILLQLLLFITTTTWADIIILEPKQNAVLNFGKAKTKDLSIKWTHSEEWPKQEEIIKYTFILCAGPNTQIQAIATLDTLYPEQITQSPPPNGHQFQVKLKLNNMMSVSGYYYVQIFAQTVEGYTIHYTHPFYIKGMKNVVNKLPFDKDVKYPEPPAEHKTTLVEPQAPQDPINLGKIPYHKQTGLIKYAPVQTQPKTFINVKKSWVLKNPKTIVTMFVSPRSSIDMVTTVTPGWNYIINNQYNLAKPAKFPSENGGWYSRIITAHPRKVNRQNK</sequence>
<dbReference type="GeneID" id="11494438"/>
<feature type="domain" description="Yeast cell wall synthesis Kre9/Knh1-like N-terminal" evidence="6">
    <location>
        <begin position="28"/>
        <end position="138"/>
    </location>
</feature>
<dbReference type="eggNOG" id="ENOG502S28F">
    <property type="taxonomic scope" value="Eukaryota"/>
</dbReference>
<dbReference type="Pfam" id="PF10342">
    <property type="entry name" value="Kre9_KNH"/>
    <property type="match status" value="1"/>
</dbReference>
<keyword evidence="8" id="KW-1185">Reference proteome</keyword>
<evidence type="ECO:0000256" key="4">
    <source>
        <dbReference type="SAM" id="SignalP"/>
    </source>
</evidence>
<keyword evidence="3 4" id="KW-0732">Signal</keyword>
<dbReference type="HOGENOM" id="CLU_063732_1_0_1"/>
<organism evidence="7 8">
    <name type="scientific">Naumovozyma dairenensis (strain ATCC 10597 / BCRC 20456 / CBS 421 / NBRC 0211 / NRRL Y-12639)</name>
    <name type="common">Saccharomyces dairenensis</name>
    <dbReference type="NCBI Taxonomy" id="1071378"/>
    <lineage>
        <taxon>Eukaryota</taxon>
        <taxon>Fungi</taxon>
        <taxon>Dikarya</taxon>
        <taxon>Ascomycota</taxon>
        <taxon>Saccharomycotina</taxon>
        <taxon>Saccharomycetes</taxon>
        <taxon>Saccharomycetales</taxon>
        <taxon>Saccharomycetaceae</taxon>
        <taxon>Naumovozyma</taxon>
    </lineage>
</organism>
<comment type="function">
    <text evidence="1">Involved in cell wall beta(1-&gt;6) glucan synthesis.</text>
</comment>
<accession>G0WH22</accession>
<dbReference type="PANTHER" id="PTHR28154:SF1">
    <property type="entry name" value="CELL WALL SYNTHESIS PROTEIN KNH1-RELATED"/>
    <property type="match status" value="1"/>
</dbReference>
<evidence type="ECO:0000256" key="3">
    <source>
        <dbReference type="ARBA" id="ARBA00022729"/>
    </source>
</evidence>
<evidence type="ECO:0000256" key="2">
    <source>
        <dbReference type="ARBA" id="ARBA00006816"/>
    </source>
</evidence>
<evidence type="ECO:0000313" key="8">
    <source>
        <dbReference type="Proteomes" id="UP000000689"/>
    </source>
</evidence>
<feature type="chain" id="PRO_5003411003" evidence="4">
    <location>
        <begin position="22"/>
        <end position="279"/>
    </location>
</feature>
<dbReference type="STRING" id="1071378.G0WH22"/>
<name>G0WH22_NAUDC</name>
<dbReference type="InterPro" id="IPR045328">
    <property type="entry name" value="Kre9/Knh1"/>
</dbReference>
<dbReference type="GO" id="GO:0006078">
    <property type="term" value="P:(1-&gt;6)-beta-D-glucan biosynthetic process"/>
    <property type="evidence" value="ECO:0007669"/>
    <property type="project" value="EnsemblFungi"/>
</dbReference>
<dbReference type="PANTHER" id="PTHR28154">
    <property type="entry name" value="CELL WALL SYNTHESIS PROTEIN KNH1-RELATED"/>
    <property type="match status" value="1"/>
</dbReference>
<proteinExistence type="inferred from homology"/>
<dbReference type="AlphaFoldDB" id="G0WH22"/>
<reference evidence="7 8" key="1">
    <citation type="journal article" date="2011" name="Proc. Natl. Acad. Sci. U.S.A.">
        <title>Evolutionary erosion of yeast sex chromosomes by mating-type switching accidents.</title>
        <authorList>
            <person name="Gordon J.L."/>
            <person name="Armisen D."/>
            <person name="Proux-Wera E."/>
            <person name="Oheigeartaigh S.S."/>
            <person name="Byrne K.P."/>
            <person name="Wolfe K.H."/>
        </authorList>
    </citation>
    <scope>NUCLEOTIDE SEQUENCE [LARGE SCALE GENOMIC DNA]</scope>
    <source>
        <strain evidence="8">ATCC 10597 / BCRC 20456 / CBS 421 / NBRC 0211 / NRRL Y-12639</strain>
    </source>
</reference>
<dbReference type="Proteomes" id="UP000000689">
    <property type="component" value="Chromosome 10"/>
</dbReference>
<protein>
    <submittedName>
        <fullName evidence="7">Uncharacterized protein</fullName>
    </submittedName>
</protein>
<comment type="similarity">
    <text evidence="2">Belongs to the KRE9/KNH1 family.</text>
</comment>